<feature type="domain" description="F-box" evidence="1">
    <location>
        <begin position="192"/>
        <end position="239"/>
    </location>
</feature>
<accession>A0AA38RH46</accession>
<gene>
    <name evidence="2" type="ORF">NKR19_g7404</name>
</gene>
<dbReference type="SUPFAM" id="SSF81383">
    <property type="entry name" value="F-box domain"/>
    <property type="match status" value="1"/>
</dbReference>
<dbReference type="Gene3D" id="1.25.40.10">
    <property type="entry name" value="Tetratricopeptide repeat domain"/>
    <property type="match status" value="1"/>
</dbReference>
<evidence type="ECO:0000313" key="3">
    <source>
        <dbReference type="Proteomes" id="UP001174691"/>
    </source>
</evidence>
<reference evidence="2" key="1">
    <citation type="submission" date="2022-07" db="EMBL/GenBank/DDBJ databases">
        <title>Fungi with potential for degradation of polypropylene.</title>
        <authorList>
            <person name="Gostincar C."/>
        </authorList>
    </citation>
    <scope>NUCLEOTIDE SEQUENCE</scope>
    <source>
        <strain evidence="2">EXF-13287</strain>
    </source>
</reference>
<organism evidence="2 3">
    <name type="scientific">Coniochaeta hoffmannii</name>
    <dbReference type="NCBI Taxonomy" id="91930"/>
    <lineage>
        <taxon>Eukaryota</taxon>
        <taxon>Fungi</taxon>
        <taxon>Dikarya</taxon>
        <taxon>Ascomycota</taxon>
        <taxon>Pezizomycotina</taxon>
        <taxon>Sordariomycetes</taxon>
        <taxon>Sordariomycetidae</taxon>
        <taxon>Coniochaetales</taxon>
        <taxon>Coniochaetaceae</taxon>
        <taxon>Coniochaeta</taxon>
    </lineage>
</organism>
<proteinExistence type="predicted"/>
<dbReference type="InterPro" id="IPR011990">
    <property type="entry name" value="TPR-like_helical_dom_sf"/>
</dbReference>
<dbReference type="InterPro" id="IPR036047">
    <property type="entry name" value="F-box-like_dom_sf"/>
</dbReference>
<evidence type="ECO:0000313" key="2">
    <source>
        <dbReference type="EMBL" id="KAJ9141626.1"/>
    </source>
</evidence>
<dbReference type="EMBL" id="JANBVN010000128">
    <property type="protein sequence ID" value="KAJ9141626.1"/>
    <property type="molecule type" value="Genomic_DNA"/>
</dbReference>
<evidence type="ECO:0000259" key="1">
    <source>
        <dbReference type="PROSITE" id="PS50181"/>
    </source>
</evidence>
<comment type="caution">
    <text evidence="2">The sequence shown here is derived from an EMBL/GenBank/DDBJ whole genome shotgun (WGS) entry which is preliminary data.</text>
</comment>
<dbReference type="SUPFAM" id="SSF48452">
    <property type="entry name" value="TPR-like"/>
    <property type="match status" value="1"/>
</dbReference>
<dbReference type="Gene3D" id="3.80.10.10">
    <property type="entry name" value="Ribonuclease Inhibitor"/>
    <property type="match status" value="1"/>
</dbReference>
<dbReference type="InterPro" id="IPR032675">
    <property type="entry name" value="LRR_dom_sf"/>
</dbReference>
<sequence>MSETLSRAKAYMQSGDYPRAIALLQRARNMCQCIDVFREKHKTKEHSSAKACLRDTLFSAALKEDDDNAVYKAATRPCSCGAPKLTCDDAAHMDVLDKIAACSAAMGKGEAAVGFAAAAIHLDPKSPVGYCRLSKLIRTRTLDETMLRSDVDNEVMALAIVRHGVYNVKTYGDVEHPLYKVLQVISRKLYRKDPLRVFPPELKVMILSHLDTLELVRCRRVSKRWLFAIRDDPNLWMKLLFIFTGSKLKPARLTEGMLKVISRSKRATTLSLAPALFNAGQYQLIFSKLEKLRHLHLENLRHLHLDGGQPLNYKQPCAEPPKHLTRLTFYMRGAGEDSAWFRSILKSSASTLEELQVLGQTDAILSEALPRLTVLRVTADVVDEGHFYRTLRLDLLSRQTPNLEQLCLEGNLIVRGHSDTYLWPKLKALCIGRINASFELDHVDHLIPPGIRAIYDDSYVGGYYSILQELEPLADWKDLQYLQVTSSVESEKLSRILAPSLASGSLKGLSLNLSTEQLRDFDVEEAQHVQALGLMLDFENTPLFFGGHFSDWVAKFPNAHTFYIRGDPSRAATALAELVLRPGTRRIFENALMGAQRDQLLNEARKRGVEVVRASLPIVFPWTFGNDDGVDNEGVPQPVHRQVDIIEQLWNARGTVQSDQDWRLPKVSNNPFFRE</sequence>
<dbReference type="InterPro" id="IPR001810">
    <property type="entry name" value="F-box_dom"/>
</dbReference>
<dbReference type="AlphaFoldDB" id="A0AA38RH46"/>
<dbReference type="PROSITE" id="PS50181">
    <property type="entry name" value="FBOX"/>
    <property type="match status" value="1"/>
</dbReference>
<dbReference type="CDD" id="cd09917">
    <property type="entry name" value="F-box_SF"/>
    <property type="match status" value="1"/>
</dbReference>
<name>A0AA38RH46_9PEZI</name>
<protein>
    <recommendedName>
        <fullName evidence="1">F-box domain-containing protein</fullName>
    </recommendedName>
</protein>
<keyword evidence="3" id="KW-1185">Reference proteome</keyword>
<dbReference type="Pfam" id="PF12937">
    <property type="entry name" value="F-box-like"/>
    <property type="match status" value="1"/>
</dbReference>
<dbReference type="SMART" id="SM00256">
    <property type="entry name" value="FBOX"/>
    <property type="match status" value="1"/>
</dbReference>
<dbReference type="Proteomes" id="UP001174691">
    <property type="component" value="Unassembled WGS sequence"/>
</dbReference>